<dbReference type="RefSeq" id="WP_215627291.1">
    <property type="nucleotide sequence ID" value="NZ_CP067089.2"/>
</dbReference>
<name>A0A7T7XPC9_9SPIR</name>
<evidence type="ECO:0000313" key="1">
    <source>
        <dbReference type="EMBL" id="QQO09987.1"/>
    </source>
</evidence>
<evidence type="ECO:0000313" key="2">
    <source>
        <dbReference type="Proteomes" id="UP000595917"/>
    </source>
</evidence>
<dbReference type="InterPro" id="IPR029058">
    <property type="entry name" value="AB_hydrolase_fold"/>
</dbReference>
<evidence type="ECO:0008006" key="3">
    <source>
        <dbReference type="Google" id="ProtNLM"/>
    </source>
</evidence>
<dbReference type="AlphaFoldDB" id="A0A7T7XPC9"/>
<protein>
    <recommendedName>
        <fullName evidence="3">Triacylglycerol lipase</fullName>
    </recommendedName>
</protein>
<dbReference type="Pfam" id="PF02089">
    <property type="entry name" value="Palm_thioest"/>
    <property type="match status" value="1"/>
</dbReference>
<organism evidence="1 2">
    <name type="scientific">Breznakiella homolactica</name>
    <dbReference type="NCBI Taxonomy" id="2798577"/>
    <lineage>
        <taxon>Bacteria</taxon>
        <taxon>Pseudomonadati</taxon>
        <taxon>Spirochaetota</taxon>
        <taxon>Spirochaetia</taxon>
        <taxon>Spirochaetales</taxon>
        <taxon>Breznakiellaceae</taxon>
        <taxon>Breznakiella</taxon>
    </lineage>
</organism>
<proteinExistence type="predicted"/>
<gene>
    <name evidence="1" type="ORF">JFL75_03475</name>
</gene>
<sequence length="262" mass="29686">MEKIDLQYPLVLVHGIVAHDRGGIIDFWGRIPKVLKSYGIDVYLGNTDSWGDYGSNAKLLKQTIDDILAGTNKQKVNIIAHSKGGLDSRYLIWKYNFGEKIASLTTIGTPHHGVDIAELIDKQKIVHSRIAKKALHAFGKIYGDKDPNLYNVNTQLTPKYMKDFNEQVPMDNSVYYQSYYTTMRNSFDDLMFFYLHLFTKIKNGSNDGVVTKKSADWGENVFEIKGGISHAEILDIKKKKISGIEIPEIYVDIVQCLSKKGF</sequence>
<dbReference type="Gene3D" id="3.40.50.1820">
    <property type="entry name" value="alpha/beta hydrolase"/>
    <property type="match status" value="1"/>
</dbReference>
<dbReference type="Proteomes" id="UP000595917">
    <property type="component" value="Chromosome"/>
</dbReference>
<reference evidence="1" key="1">
    <citation type="submission" date="2021-01" db="EMBL/GenBank/DDBJ databases">
        <title>Description of Breznakiella homolactica.</title>
        <authorList>
            <person name="Song Y."/>
            <person name="Brune A."/>
        </authorList>
    </citation>
    <scope>NUCLEOTIDE SEQUENCE</scope>
    <source>
        <strain evidence="1">RmG30</strain>
    </source>
</reference>
<accession>A0A7T7XPC9</accession>
<keyword evidence="2" id="KW-1185">Reference proteome</keyword>
<dbReference type="SUPFAM" id="SSF53474">
    <property type="entry name" value="alpha/beta-Hydrolases"/>
    <property type="match status" value="1"/>
</dbReference>
<dbReference type="PANTHER" id="PTHR11440">
    <property type="entry name" value="LECITHIN-CHOLESTEROL ACYLTRANSFERASE-RELATED"/>
    <property type="match status" value="1"/>
</dbReference>
<dbReference type="KEGG" id="bhc:JFL75_03475"/>
<dbReference type="EMBL" id="CP067089">
    <property type="protein sequence ID" value="QQO09987.1"/>
    <property type="molecule type" value="Genomic_DNA"/>
</dbReference>